<dbReference type="Proteomes" id="UP000006532">
    <property type="component" value="Segment"/>
</dbReference>
<reference evidence="1 2" key="1">
    <citation type="journal article" date="2010" name="Environ. Microbiol.">
        <title>Genomic analysis of oceanic cyanobacterial myoviruses compared with T4-like myoviruses from diverse hosts and environments.</title>
        <authorList>
            <person name="Sullivan M.B."/>
            <person name="Huang K.H."/>
            <person name="Ignacio-Espinoza J.C."/>
            <person name="Berlin A.M."/>
            <person name="Kelly L."/>
            <person name="Weigele P.R."/>
            <person name="DeFrancesco A.S."/>
            <person name="Kern S.E."/>
            <person name="Thompson L.R."/>
            <person name="Young S."/>
            <person name="Yandava C."/>
            <person name="Fu R."/>
            <person name="Krastins B."/>
            <person name="Chase M."/>
            <person name="Sarracino D."/>
            <person name="Osburne M.S."/>
            <person name="Henn M.R."/>
            <person name="Chisholm S.W."/>
        </authorList>
    </citation>
    <scope>NUCLEOTIDE SEQUENCE [LARGE SCALE GENOMIC DNA]</scope>
    <source>
        <strain evidence="1">NATL1A-15</strain>
    </source>
</reference>
<proteinExistence type="predicted"/>
<dbReference type="GeneID" id="10329493"/>
<organism evidence="1 2">
    <name type="scientific">Prochlorococcus phage P-SSM7</name>
    <dbReference type="NCBI Taxonomy" id="445688"/>
    <lineage>
        <taxon>Viruses</taxon>
        <taxon>Duplodnaviria</taxon>
        <taxon>Heunggongvirae</taxon>
        <taxon>Uroviricota</taxon>
        <taxon>Caudoviricetes</taxon>
        <taxon>Pantevenvirales</taxon>
        <taxon>Kyanoviridae</taxon>
        <taxon>Palaemonvirus</taxon>
        <taxon>Palaemonvirus pssm7</taxon>
    </lineage>
</organism>
<evidence type="ECO:0000313" key="2">
    <source>
        <dbReference type="Proteomes" id="UP000006532"/>
    </source>
</evidence>
<sequence length="68" mass="7846">MPRSHYTVGYHDTDQQRHYICEYASDSYEAIKDAQEDVPFLQEHPSFVDSCTNESGLDYLMGIVPMGR</sequence>
<dbReference type="OrthoDB" id="26360at10239"/>
<dbReference type="KEGG" id="vg:10329493"/>
<keyword evidence="2" id="KW-1185">Reference proteome</keyword>
<accession>E3SNN0</accession>
<protein>
    <submittedName>
        <fullName evidence="1">Uncharacterized protein</fullName>
    </submittedName>
</protein>
<evidence type="ECO:0000313" key="1">
    <source>
        <dbReference type="EMBL" id="ADO98991.1"/>
    </source>
</evidence>
<name>E3SNN0_9CAUD</name>
<gene>
    <name evidence="1" type="ORF">PSSM7_112</name>
</gene>
<dbReference type="EMBL" id="GU071103">
    <property type="protein sequence ID" value="ADO98991.1"/>
    <property type="molecule type" value="Genomic_DNA"/>
</dbReference>
<dbReference type="RefSeq" id="YP_004324943.1">
    <property type="nucleotide sequence ID" value="NC_015290.1"/>
</dbReference>